<dbReference type="GO" id="GO:1902201">
    <property type="term" value="P:negative regulation of bacterial-type flagellum-dependent cell motility"/>
    <property type="evidence" value="ECO:0007669"/>
    <property type="project" value="TreeGrafter"/>
</dbReference>
<dbReference type="InterPro" id="IPR029016">
    <property type="entry name" value="GAF-like_dom_sf"/>
</dbReference>
<dbReference type="HOGENOM" id="CLU_000445_70_66_4"/>
<dbReference type="SUPFAM" id="SSF55073">
    <property type="entry name" value="Nucleotide cyclase"/>
    <property type="match status" value="1"/>
</dbReference>
<dbReference type="SUPFAM" id="SSF55781">
    <property type="entry name" value="GAF domain-like"/>
    <property type="match status" value="1"/>
</dbReference>
<dbReference type="Gene3D" id="3.30.70.270">
    <property type="match status" value="1"/>
</dbReference>
<evidence type="ECO:0000313" key="5">
    <source>
        <dbReference type="Proteomes" id="UP000005089"/>
    </source>
</evidence>
<dbReference type="Pfam" id="PF01590">
    <property type="entry name" value="GAF"/>
    <property type="match status" value="1"/>
</dbReference>
<dbReference type="InterPro" id="IPR029787">
    <property type="entry name" value="Nucleotide_cyclase"/>
</dbReference>
<dbReference type="Proteomes" id="UP000005089">
    <property type="component" value="Unassembled WGS sequence"/>
</dbReference>
<gene>
    <name evidence="4" type="ORF">OFBG_00726</name>
</gene>
<dbReference type="OrthoDB" id="8552871at2"/>
<dbReference type="Pfam" id="PF00990">
    <property type="entry name" value="GGDEF"/>
    <property type="match status" value="1"/>
</dbReference>
<dbReference type="eggNOG" id="COG2203">
    <property type="taxonomic scope" value="Bacteria"/>
</dbReference>
<dbReference type="EC" id="2.7.7.65" evidence="1"/>
<dbReference type="Gene3D" id="3.30.450.40">
    <property type="match status" value="1"/>
</dbReference>
<dbReference type="AlphaFoldDB" id="C3X922"/>
<reference evidence="4 5" key="1">
    <citation type="submission" date="2009-02" db="EMBL/GenBank/DDBJ databases">
        <title>The Genome Sequence of Oxalobacter formigenes OXCC13.</title>
        <authorList>
            <consortium name="The Broad Institute Genome Sequencing Platform"/>
            <person name="Ward D."/>
            <person name="Young S.K."/>
            <person name="Kodira C.D."/>
            <person name="Zeng Q."/>
            <person name="Koehrsen M."/>
            <person name="Alvarado L."/>
            <person name="Berlin A."/>
            <person name="Borenstein D."/>
            <person name="Chen Z."/>
            <person name="Engels R."/>
            <person name="Freedman E."/>
            <person name="Gellesch M."/>
            <person name="Goldberg J."/>
            <person name="Griggs A."/>
            <person name="Gujja S."/>
            <person name="Heiman D."/>
            <person name="Hepburn T."/>
            <person name="Howarth C."/>
            <person name="Jen D."/>
            <person name="Larson L."/>
            <person name="Lewis B."/>
            <person name="Mehta T."/>
            <person name="Park D."/>
            <person name="Pearson M."/>
            <person name="Roberts A."/>
            <person name="Saif S."/>
            <person name="Shea T."/>
            <person name="Shenoy N."/>
            <person name="Sisk P."/>
            <person name="Stolte C."/>
            <person name="Sykes S."/>
            <person name="Walk T."/>
            <person name="White J."/>
            <person name="Yandava C."/>
            <person name="Allison M.J."/>
            <person name="Lander E."/>
            <person name="Nusbaum C."/>
            <person name="Galagan J."/>
            <person name="Birren B."/>
        </authorList>
    </citation>
    <scope>NUCLEOTIDE SEQUENCE [LARGE SCALE GENOMIC DNA]</scope>
    <source>
        <strain evidence="4 5">OXCC13</strain>
    </source>
</reference>
<dbReference type="InterPro" id="IPR050469">
    <property type="entry name" value="Diguanylate_Cyclase"/>
</dbReference>
<protein>
    <recommendedName>
        <fullName evidence="1">diguanylate cyclase</fullName>
        <ecNumber evidence="1">2.7.7.65</ecNumber>
    </recommendedName>
</protein>
<dbReference type="PANTHER" id="PTHR45138:SF9">
    <property type="entry name" value="DIGUANYLATE CYCLASE DGCM-RELATED"/>
    <property type="match status" value="1"/>
</dbReference>
<keyword evidence="5" id="KW-1185">Reference proteome</keyword>
<dbReference type="STRING" id="847.BRW83_1503"/>
<comment type="catalytic activity">
    <reaction evidence="2">
        <text>2 GTP = 3',3'-c-di-GMP + 2 diphosphate</text>
        <dbReference type="Rhea" id="RHEA:24898"/>
        <dbReference type="ChEBI" id="CHEBI:33019"/>
        <dbReference type="ChEBI" id="CHEBI:37565"/>
        <dbReference type="ChEBI" id="CHEBI:58805"/>
        <dbReference type="EC" id="2.7.7.65"/>
    </reaction>
</comment>
<dbReference type="InterPro" id="IPR003018">
    <property type="entry name" value="GAF"/>
</dbReference>
<evidence type="ECO:0000313" key="4">
    <source>
        <dbReference type="EMBL" id="EEO29698.1"/>
    </source>
</evidence>
<evidence type="ECO:0000259" key="3">
    <source>
        <dbReference type="PROSITE" id="PS50887"/>
    </source>
</evidence>
<dbReference type="InterPro" id="IPR043128">
    <property type="entry name" value="Rev_trsase/Diguanyl_cyclase"/>
</dbReference>
<dbReference type="SMART" id="SM00267">
    <property type="entry name" value="GGDEF"/>
    <property type="match status" value="1"/>
</dbReference>
<evidence type="ECO:0000256" key="1">
    <source>
        <dbReference type="ARBA" id="ARBA00012528"/>
    </source>
</evidence>
<sequence>MSSSKSCIDTNDLSDSLTRHLVDELDEIVFVCDPDSYELLYLNDFGKKTFKIESCSGKKCHEALFGHSRPCSFCKKKYLTLDEFFVWEQPVNGNHHYLIRDKLIQWEGKTLLFGVANNIVEKEIVSQSIQRKLQNEQILLKCLQVLGNEEKFAEAVDIILGLLGEQYEADRAYIFEYNVGENAVTSSNTHEWCADNVVPQIDKLQNVPLEAFSLWMSQLENNSNIIIESLESIREAHPEDYELLHMQGIHSLMVVPLHVDGKVSGFIGVDNPRSNRNDYSLLRSLALVVTNEQKKNQMERKLLELSYVDKLTGLGNRNNYIQTLEQLEKIPPPNLGVVFIDLNGLKMVNDQLGHDAGDEYIKNLADVFRKHFREEDIYRIGGDEFVFLARRIGEPVFKKRVDAMKAEADWLFPDAISVGSVWREKNIKPSSMVQQADILMYENKKEYYLRRDRIASP</sequence>
<dbReference type="InterPro" id="IPR000160">
    <property type="entry name" value="GGDEF_dom"/>
</dbReference>
<dbReference type="GO" id="GO:0052621">
    <property type="term" value="F:diguanylate cyclase activity"/>
    <property type="evidence" value="ECO:0007669"/>
    <property type="project" value="UniProtKB-EC"/>
</dbReference>
<dbReference type="GO" id="GO:0043709">
    <property type="term" value="P:cell adhesion involved in single-species biofilm formation"/>
    <property type="evidence" value="ECO:0007669"/>
    <property type="project" value="TreeGrafter"/>
</dbReference>
<dbReference type="NCBIfam" id="TIGR00254">
    <property type="entry name" value="GGDEF"/>
    <property type="match status" value="1"/>
</dbReference>
<dbReference type="GO" id="GO:0005886">
    <property type="term" value="C:plasma membrane"/>
    <property type="evidence" value="ECO:0007669"/>
    <property type="project" value="TreeGrafter"/>
</dbReference>
<dbReference type="CDD" id="cd01949">
    <property type="entry name" value="GGDEF"/>
    <property type="match status" value="1"/>
</dbReference>
<organism evidence="4 5">
    <name type="scientific">Oxalobacter formigenes OXCC13</name>
    <dbReference type="NCBI Taxonomy" id="556269"/>
    <lineage>
        <taxon>Bacteria</taxon>
        <taxon>Pseudomonadati</taxon>
        <taxon>Pseudomonadota</taxon>
        <taxon>Betaproteobacteria</taxon>
        <taxon>Burkholderiales</taxon>
        <taxon>Oxalobacteraceae</taxon>
        <taxon>Oxalobacter</taxon>
    </lineage>
</organism>
<dbReference type="EMBL" id="GG658170">
    <property type="protein sequence ID" value="EEO29698.1"/>
    <property type="molecule type" value="Genomic_DNA"/>
</dbReference>
<dbReference type="PANTHER" id="PTHR45138">
    <property type="entry name" value="REGULATORY COMPONENTS OF SENSORY TRANSDUCTION SYSTEM"/>
    <property type="match status" value="1"/>
</dbReference>
<dbReference type="PROSITE" id="PS50887">
    <property type="entry name" value="GGDEF"/>
    <property type="match status" value="1"/>
</dbReference>
<accession>C3X922</accession>
<name>C3X922_OXAFO</name>
<evidence type="ECO:0000256" key="2">
    <source>
        <dbReference type="ARBA" id="ARBA00034247"/>
    </source>
</evidence>
<dbReference type="eggNOG" id="COG2199">
    <property type="taxonomic scope" value="Bacteria"/>
</dbReference>
<proteinExistence type="predicted"/>
<feature type="domain" description="GGDEF" evidence="3">
    <location>
        <begin position="333"/>
        <end position="457"/>
    </location>
</feature>